<dbReference type="SUPFAM" id="SSF56322">
    <property type="entry name" value="ADC synthase"/>
    <property type="match status" value="1"/>
</dbReference>
<comment type="similarity">
    <text evidence="2">Belongs to the isochorismate synthase family.</text>
</comment>
<dbReference type="PANTHER" id="PTHR42839:SF1">
    <property type="entry name" value="ISOCHORISMATE SYNTHASE MENF"/>
    <property type="match status" value="1"/>
</dbReference>
<evidence type="ECO:0000313" key="10">
    <source>
        <dbReference type="Proteomes" id="UP000256337"/>
    </source>
</evidence>
<dbReference type="InterPro" id="IPR015890">
    <property type="entry name" value="Chorismate_C"/>
</dbReference>
<dbReference type="RefSeq" id="WP_103209789.1">
    <property type="nucleotide sequence ID" value="NZ_CAJUZQ010000056.1"/>
</dbReference>
<evidence type="ECO:0000256" key="4">
    <source>
        <dbReference type="ARBA" id="ARBA00023235"/>
    </source>
</evidence>
<evidence type="ECO:0000313" key="9">
    <source>
        <dbReference type="EMBL" id="REI24283.1"/>
    </source>
</evidence>
<dbReference type="Gene3D" id="3.60.120.10">
    <property type="entry name" value="Anthranilate synthase"/>
    <property type="match status" value="1"/>
</dbReference>
<reference evidence="10 11" key="1">
    <citation type="journal article" date="2018" name="Vet. Microbiol.">
        <title>Characterisation of Staphylococcus felis isolated from cats using whole genome sequencing.</title>
        <authorList>
            <person name="Worthing K."/>
            <person name="Pang S."/>
            <person name="Trott D.J."/>
            <person name="Abraham S."/>
            <person name="Coombs G.W."/>
            <person name="Jordan D."/>
            <person name="McIntyre L."/>
            <person name="Davies M.R."/>
            <person name="Norris J."/>
        </authorList>
    </citation>
    <scope>NUCLEOTIDE SEQUENCE [LARGE SCALE GENOMIC DNA]</scope>
    <source>
        <strain evidence="9 10">F25</strain>
        <strain evidence="8 11">F9</strain>
    </source>
</reference>
<dbReference type="NCBIfam" id="TIGR00543">
    <property type="entry name" value="isochor_syn"/>
    <property type="match status" value="1"/>
</dbReference>
<dbReference type="AlphaFoldDB" id="A0A2K3Z9V5"/>
<name>A0A2K3Z9V5_9STAP</name>
<evidence type="ECO:0000256" key="3">
    <source>
        <dbReference type="ARBA" id="ARBA00012824"/>
    </source>
</evidence>
<dbReference type="InterPro" id="IPR004561">
    <property type="entry name" value="IsoChor_synthase"/>
</dbReference>
<dbReference type="EMBL" id="QKYD01000040">
    <property type="protein sequence ID" value="REI24283.1"/>
    <property type="molecule type" value="Genomic_DNA"/>
</dbReference>
<dbReference type="GO" id="GO:0008909">
    <property type="term" value="F:isochorismate synthase activity"/>
    <property type="evidence" value="ECO:0007669"/>
    <property type="project" value="UniProtKB-EC"/>
</dbReference>
<dbReference type="Pfam" id="PF00425">
    <property type="entry name" value="Chorismate_bind"/>
    <property type="match status" value="1"/>
</dbReference>
<keyword evidence="4 7" id="KW-0413">Isomerase</keyword>
<reference evidence="7 12" key="2">
    <citation type="submission" date="2020-12" db="EMBL/GenBank/DDBJ databases">
        <title>Genomic analysis of Staphylococcus felis from a cat with skin infection.</title>
        <authorList>
            <person name="Aslantas O."/>
            <person name="Keskin O."/>
            <person name="Buyukaltay K."/>
            <person name="Gullu Yucetepe A."/>
        </authorList>
    </citation>
    <scope>NUCLEOTIDE SEQUENCE [LARGE SCALE GENOMIC DNA]</scope>
    <source>
        <strain evidence="7 12">HARRANVET</strain>
    </source>
</reference>
<evidence type="ECO:0000313" key="12">
    <source>
        <dbReference type="Proteomes" id="UP000597038"/>
    </source>
</evidence>
<sequence length="453" mass="52487">MTVDVGEQAIVEAVNQTKLQWVSVEVKLERILDPITLFEMTKEDAGNRFYFRLNDNQTSFFGYRVATEIKNDFTNKRSIFKEWEKFKNNIALIHPDSERHHLRICGGFQFSSKRMGDEWRRFGVNHFVLPEILISQVNEETFLTYTVPKAQFSINDLNRLIEQLDEEEVSVFNLTPSPPPIKRIEDIYQDEWKTLVSETIERLSDDEKVVLSRRRMIQFDENLNIANVLKRALENEKNSYLFVLESGEDIFVSQTPEQLFHVENGNLYTKAVAGTIQRTHDEVQDDFRVKAFLNDEKNLSEHQIVVESILEDIRPFVEYVHYDRNPKILKNDHLYHLFTEIKGPLSHESYIELIDDLHPTPALGGYPKDKAMAYIEHYEFGARGLYGAPVGMIDMYDDCEFIVAIRSMLMNQNQALLFAGAGIVKESDPAEELAETALKFRPMMGALGVKDDD</sequence>
<gene>
    <name evidence="9" type="ORF">DOS76_02295</name>
    <name evidence="8" type="ORF">DOS83_06555</name>
    <name evidence="7" type="ORF">I9026_11860</name>
</gene>
<protein>
    <recommendedName>
        <fullName evidence="3">isochorismate synthase</fullName>
        <ecNumber evidence="3">5.4.4.2</ecNumber>
    </recommendedName>
    <alternativeName>
        <fullName evidence="5">Isochorismate mutase</fullName>
    </alternativeName>
</protein>
<keyword evidence="12" id="KW-1185">Reference proteome</keyword>
<dbReference type="EMBL" id="QKXQ01000305">
    <property type="protein sequence ID" value="REH95337.1"/>
    <property type="molecule type" value="Genomic_DNA"/>
</dbReference>
<dbReference type="Proteomes" id="UP000597038">
    <property type="component" value="Unassembled WGS sequence"/>
</dbReference>
<dbReference type="KEGG" id="sfq:C7J90_06965"/>
<evidence type="ECO:0000313" key="8">
    <source>
        <dbReference type="EMBL" id="REH95337.1"/>
    </source>
</evidence>
<accession>A0A2K3Z9V5</accession>
<evidence type="ECO:0000313" key="7">
    <source>
        <dbReference type="EMBL" id="MBH9582065.1"/>
    </source>
</evidence>
<evidence type="ECO:0000256" key="2">
    <source>
        <dbReference type="ARBA" id="ARBA00005297"/>
    </source>
</evidence>
<dbReference type="OrthoDB" id="9803598at2"/>
<evidence type="ECO:0000256" key="5">
    <source>
        <dbReference type="ARBA" id="ARBA00041564"/>
    </source>
</evidence>
<proteinExistence type="inferred from homology"/>
<evidence type="ECO:0000259" key="6">
    <source>
        <dbReference type="Pfam" id="PF00425"/>
    </source>
</evidence>
<organism evidence="8 11">
    <name type="scientific">Staphylococcus felis</name>
    <dbReference type="NCBI Taxonomy" id="46127"/>
    <lineage>
        <taxon>Bacteria</taxon>
        <taxon>Bacillati</taxon>
        <taxon>Bacillota</taxon>
        <taxon>Bacilli</taxon>
        <taxon>Bacillales</taxon>
        <taxon>Staphylococcaceae</taxon>
        <taxon>Staphylococcus</taxon>
    </lineage>
</organism>
<evidence type="ECO:0000313" key="11">
    <source>
        <dbReference type="Proteomes" id="UP000256562"/>
    </source>
</evidence>
<dbReference type="EMBL" id="JAEDAQ010000028">
    <property type="protein sequence ID" value="MBH9582065.1"/>
    <property type="molecule type" value="Genomic_DNA"/>
</dbReference>
<dbReference type="GeneID" id="48057962"/>
<comment type="caution">
    <text evidence="8">The sequence shown here is derived from an EMBL/GenBank/DDBJ whole genome shotgun (WGS) entry which is preliminary data.</text>
</comment>
<dbReference type="InterPro" id="IPR005801">
    <property type="entry name" value="ADC_synthase"/>
</dbReference>
<comment type="catalytic activity">
    <reaction evidence="1">
        <text>chorismate = isochorismate</text>
        <dbReference type="Rhea" id="RHEA:18985"/>
        <dbReference type="ChEBI" id="CHEBI:29748"/>
        <dbReference type="ChEBI" id="CHEBI:29780"/>
        <dbReference type="EC" id="5.4.4.2"/>
    </reaction>
</comment>
<dbReference type="PANTHER" id="PTHR42839">
    <property type="entry name" value="ISOCHORISMATE SYNTHASE ENTC"/>
    <property type="match status" value="1"/>
</dbReference>
<feature type="domain" description="Chorismate-utilising enzyme C-terminal" evidence="6">
    <location>
        <begin position="189"/>
        <end position="439"/>
    </location>
</feature>
<dbReference type="Proteomes" id="UP000256562">
    <property type="component" value="Unassembled WGS sequence"/>
</dbReference>
<evidence type="ECO:0000256" key="1">
    <source>
        <dbReference type="ARBA" id="ARBA00000799"/>
    </source>
</evidence>
<dbReference type="GO" id="GO:0009697">
    <property type="term" value="P:salicylic acid biosynthetic process"/>
    <property type="evidence" value="ECO:0007669"/>
    <property type="project" value="TreeGrafter"/>
</dbReference>
<dbReference type="Proteomes" id="UP000256337">
    <property type="component" value="Unassembled WGS sequence"/>
</dbReference>
<dbReference type="EC" id="5.4.4.2" evidence="3"/>